<dbReference type="InterPro" id="IPR011991">
    <property type="entry name" value="ArsR-like_HTH"/>
</dbReference>
<evidence type="ECO:0000313" key="3">
    <source>
        <dbReference type="Proteomes" id="UP000320791"/>
    </source>
</evidence>
<evidence type="ECO:0000259" key="1">
    <source>
        <dbReference type="SMART" id="SM00418"/>
    </source>
</evidence>
<dbReference type="InterPro" id="IPR036390">
    <property type="entry name" value="WH_DNA-bd_sf"/>
</dbReference>
<dbReference type="InterPro" id="IPR036388">
    <property type="entry name" value="WH-like_DNA-bd_sf"/>
</dbReference>
<dbReference type="Gene3D" id="1.10.10.10">
    <property type="entry name" value="Winged helix-like DNA-binding domain superfamily/Winged helix DNA-binding domain"/>
    <property type="match status" value="1"/>
</dbReference>
<dbReference type="OrthoDB" id="3375207at2"/>
<dbReference type="PANTHER" id="PTHR30363">
    <property type="entry name" value="HTH-TYPE TRANSCRIPTIONAL REGULATOR SRLR-RELATED"/>
    <property type="match status" value="1"/>
</dbReference>
<evidence type="ECO:0000313" key="2">
    <source>
        <dbReference type="EMBL" id="TWT29095.1"/>
    </source>
</evidence>
<dbReference type="SUPFAM" id="SSF46785">
    <property type="entry name" value="Winged helix' DNA-binding domain"/>
    <property type="match status" value="1"/>
</dbReference>
<dbReference type="InterPro" id="IPR050313">
    <property type="entry name" value="Carb_Metab_HTH_regulators"/>
</dbReference>
<dbReference type="AlphaFoldDB" id="A0A5C5UUR6"/>
<dbReference type="Proteomes" id="UP000320791">
    <property type="component" value="Unassembled WGS sequence"/>
</dbReference>
<dbReference type="GO" id="GO:0003700">
    <property type="term" value="F:DNA-binding transcription factor activity"/>
    <property type="evidence" value="ECO:0007669"/>
    <property type="project" value="InterPro"/>
</dbReference>
<dbReference type="CDD" id="cd00090">
    <property type="entry name" value="HTH_ARSR"/>
    <property type="match status" value="1"/>
</dbReference>
<sequence length="229" mass="24219">MVAEPTRSGEGDTRRQIMLSLLEHGPESASDLGDQLGLSAAGVRRHLDILVEEGIAEVAPTRGNQQRGRGRPAKSFRLTDKGRAQFGHGYDALATLALEALRETGGDSAVREFARKRISAIVEGISPAEVSEESIQATARALAEAFAAHGYAATVHRAAGGVQICQHHCPISHVASAFPELCEAEHQVIAELLGQHVQPLATIPGGHGICTTNIPLTPIQHSPDERSGT</sequence>
<accession>A0A5C5UUR6</accession>
<organism evidence="2 3">
    <name type="scientific">Corynebacterium canis</name>
    <dbReference type="NCBI Taxonomy" id="679663"/>
    <lineage>
        <taxon>Bacteria</taxon>
        <taxon>Bacillati</taxon>
        <taxon>Actinomycetota</taxon>
        <taxon>Actinomycetes</taxon>
        <taxon>Mycobacteriales</taxon>
        <taxon>Corynebacteriaceae</taxon>
        <taxon>Corynebacterium</taxon>
    </lineage>
</organism>
<dbReference type="SMART" id="SM00418">
    <property type="entry name" value="HTH_ARSR"/>
    <property type="match status" value="1"/>
</dbReference>
<feature type="domain" description="HTH arsR-type" evidence="1">
    <location>
        <begin position="7"/>
        <end position="92"/>
    </location>
</feature>
<dbReference type="InterPro" id="IPR001845">
    <property type="entry name" value="HTH_ArsR_DNA-bd_dom"/>
</dbReference>
<name>A0A5C5UUR6_9CORY</name>
<keyword evidence="3" id="KW-1185">Reference proteome</keyword>
<gene>
    <name evidence="2" type="ORF">FRX94_00815</name>
</gene>
<proteinExistence type="predicted"/>
<dbReference type="Pfam" id="PF01022">
    <property type="entry name" value="HTH_5"/>
    <property type="match status" value="1"/>
</dbReference>
<comment type="caution">
    <text evidence="2">The sequence shown here is derived from an EMBL/GenBank/DDBJ whole genome shotgun (WGS) entry which is preliminary data.</text>
</comment>
<dbReference type="PANTHER" id="PTHR30363:SF28">
    <property type="entry name" value="TRANSCRIPTIONAL REGULATORY PROTEIN-RELATED"/>
    <property type="match status" value="1"/>
</dbReference>
<protein>
    <submittedName>
        <fullName evidence="2">Transcriptional regulator</fullName>
    </submittedName>
</protein>
<reference evidence="2 3" key="1">
    <citation type="submission" date="2019-08" db="EMBL/GenBank/DDBJ databases">
        <authorList>
            <person name="Lei W."/>
        </authorList>
    </citation>
    <scope>NUCLEOTIDE SEQUENCE [LARGE SCALE GENOMIC DNA]</scope>
    <source>
        <strain evidence="2 3">CCUG 58627</strain>
    </source>
</reference>
<dbReference type="EMBL" id="VOHM01000001">
    <property type="protein sequence ID" value="TWT29095.1"/>
    <property type="molecule type" value="Genomic_DNA"/>
</dbReference>